<dbReference type="GO" id="GO:0000981">
    <property type="term" value="F:DNA-binding transcription factor activity, RNA polymerase II-specific"/>
    <property type="evidence" value="ECO:0007669"/>
    <property type="project" value="UniProtKB-ARBA"/>
</dbReference>
<evidence type="ECO:0000313" key="3">
    <source>
        <dbReference type="EMBL" id="KAH6895424.1"/>
    </source>
</evidence>
<dbReference type="InterPro" id="IPR036887">
    <property type="entry name" value="HTH_APSES_sf"/>
</dbReference>
<evidence type="ECO:0000259" key="2">
    <source>
        <dbReference type="PROSITE" id="PS51299"/>
    </source>
</evidence>
<sequence>MFSIETILNPAPSGREASQAFKSSPSPAFSPLPVMNCPPMPPMRTTKEPSNLAKSKLRGPMKYPPFENIGEQALYEIRRFRIVSFGRIHQTCSHIPYNSGKKDFYEKTGRESFEVFRYEFTAPGQSTEYTVMWDYNVGLVRMTPFFKCCQYGKTMPAKMLNLNPGLKEITHSITGGSITAQGYWMPYQCARAVCATFCYHIAGALIPLFGPTFPSECIPPETPEFGRMVIDPQLVIEATREAEIARRLHMNTLGSSLGFVPRSDPGVAPTSYAHIQPHDDRKHPFRPRLTCDPSWVADDRDAHYYSGPNSASSTGSGHYGYMVTSRPSSSWTVNHHSPQYDAHTEPNPYLTAVPKIPPLQAQTNVPGPYWTPIPKRRLDYDDSDHGYRSSASPTMMGNIYRSPLMMGARSSEPSPPREIRGGEKQRPSSEAATALVLLGMRNEPSPPQPVAPRLGTPAPRFRLPEPWLGDSHRSKRQRANSH</sequence>
<feature type="compositionally biased region" description="Basic residues" evidence="1">
    <location>
        <begin position="473"/>
        <end position="482"/>
    </location>
</feature>
<dbReference type="EMBL" id="JAGPYM010000004">
    <property type="protein sequence ID" value="KAH6895424.1"/>
    <property type="molecule type" value="Genomic_DNA"/>
</dbReference>
<feature type="compositionally biased region" description="Basic and acidic residues" evidence="1">
    <location>
        <begin position="415"/>
        <end position="427"/>
    </location>
</feature>
<dbReference type="Proteomes" id="UP000777438">
    <property type="component" value="Unassembled WGS sequence"/>
</dbReference>
<dbReference type="PANTHER" id="PTHR43828:SF5">
    <property type="entry name" value="TRANSCRIPTIONAL REPRESSOR XBP1"/>
    <property type="match status" value="1"/>
</dbReference>
<dbReference type="GO" id="GO:0003677">
    <property type="term" value="F:DNA binding"/>
    <property type="evidence" value="ECO:0007669"/>
    <property type="project" value="InterPro"/>
</dbReference>
<dbReference type="GO" id="GO:0033309">
    <property type="term" value="C:SBF transcription complex"/>
    <property type="evidence" value="ECO:0007669"/>
    <property type="project" value="TreeGrafter"/>
</dbReference>
<feature type="compositionally biased region" description="Low complexity" evidence="1">
    <location>
        <begin position="17"/>
        <end position="29"/>
    </location>
</feature>
<dbReference type="InterPro" id="IPR003163">
    <property type="entry name" value="Tscrpt_reg_HTH_APSES-type"/>
</dbReference>
<dbReference type="OrthoDB" id="5562739at2759"/>
<organism evidence="3 4">
    <name type="scientific">Thelonectria olida</name>
    <dbReference type="NCBI Taxonomy" id="1576542"/>
    <lineage>
        <taxon>Eukaryota</taxon>
        <taxon>Fungi</taxon>
        <taxon>Dikarya</taxon>
        <taxon>Ascomycota</taxon>
        <taxon>Pezizomycotina</taxon>
        <taxon>Sordariomycetes</taxon>
        <taxon>Hypocreomycetidae</taxon>
        <taxon>Hypocreales</taxon>
        <taxon>Nectriaceae</taxon>
        <taxon>Thelonectria</taxon>
    </lineage>
</organism>
<feature type="domain" description="HTH APSES-type" evidence="2">
    <location>
        <begin position="102"/>
        <end position="220"/>
    </location>
</feature>
<dbReference type="PROSITE" id="PS51299">
    <property type="entry name" value="HTH_APSES"/>
    <property type="match status" value="1"/>
</dbReference>
<name>A0A9P8WE50_9HYPO</name>
<dbReference type="SUPFAM" id="SSF54616">
    <property type="entry name" value="DNA-binding domain of Mlu1-box binding protein MBP1"/>
    <property type="match status" value="1"/>
</dbReference>
<comment type="caution">
    <text evidence="3">The sequence shown here is derived from an EMBL/GenBank/DDBJ whole genome shotgun (WGS) entry which is preliminary data.</text>
</comment>
<proteinExistence type="predicted"/>
<evidence type="ECO:0000256" key="1">
    <source>
        <dbReference type="SAM" id="MobiDB-lite"/>
    </source>
</evidence>
<dbReference type="PANTHER" id="PTHR43828">
    <property type="entry name" value="ASPARAGINASE"/>
    <property type="match status" value="1"/>
</dbReference>
<dbReference type="InterPro" id="IPR051642">
    <property type="entry name" value="SWI6-like"/>
</dbReference>
<dbReference type="AlphaFoldDB" id="A0A9P8WE50"/>
<evidence type="ECO:0000313" key="4">
    <source>
        <dbReference type="Proteomes" id="UP000777438"/>
    </source>
</evidence>
<dbReference type="GO" id="GO:0030907">
    <property type="term" value="C:MBF transcription complex"/>
    <property type="evidence" value="ECO:0007669"/>
    <property type="project" value="TreeGrafter"/>
</dbReference>
<dbReference type="Gene3D" id="3.10.260.10">
    <property type="entry name" value="Transcription regulator HTH, APSES-type DNA-binding domain"/>
    <property type="match status" value="1"/>
</dbReference>
<reference evidence="3 4" key="1">
    <citation type="journal article" date="2021" name="Nat. Commun.">
        <title>Genetic determinants of endophytism in the Arabidopsis root mycobiome.</title>
        <authorList>
            <person name="Mesny F."/>
            <person name="Miyauchi S."/>
            <person name="Thiergart T."/>
            <person name="Pickel B."/>
            <person name="Atanasova L."/>
            <person name="Karlsson M."/>
            <person name="Huettel B."/>
            <person name="Barry K.W."/>
            <person name="Haridas S."/>
            <person name="Chen C."/>
            <person name="Bauer D."/>
            <person name="Andreopoulos W."/>
            <person name="Pangilinan J."/>
            <person name="LaButti K."/>
            <person name="Riley R."/>
            <person name="Lipzen A."/>
            <person name="Clum A."/>
            <person name="Drula E."/>
            <person name="Henrissat B."/>
            <person name="Kohler A."/>
            <person name="Grigoriev I.V."/>
            <person name="Martin F.M."/>
            <person name="Hacquard S."/>
        </authorList>
    </citation>
    <scope>NUCLEOTIDE SEQUENCE [LARGE SCALE GENOMIC DNA]</scope>
    <source>
        <strain evidence="3 4">MPI-CAGE-CH-0241</strain>
    </source>
</reference>
<accession>A0A9P8WE50</accession>
<protein>
    <recommendedName>
        <fullName evidence="2">HTH APSES-type domain-containing protein</fullName>
    </recommendedName>
</protein>
<keyword evidence="4" id="KW-1185">Reference proteome</keyword>
<feature type="region of interest" description="Disordered" evidence="1">
    <location>
        <begin position="407"/>
        <end position="482"/>
    </location>
</feature>
<feature type="region of interest" description="Disordered" evidence="1">
    <location>
        <begin position="8"/>
        <end position="29"/>
    </location>
</feature>
<gene>
    <name evidence="3" type="ORF">B0T10DRAFT_215968</name>
</gene>